<dbReference type="EMBL" id="JAVHJM010000003">
    <property type="protein sequence ID" value="KAK6516094.1"/>
    <property type="molecule type" value="Genomic_DNA"/>
</dbReference>
<dbReference type="AlphaFoldDB" id="A0AAN8RYF8"/>
<keyword evidence="3" id="KW-1185">Reference proteome</keyword>
<gene>
    <name evidence="2" type="ORF">TWF506_006005</name>
</gene>
<proteinExistence type="predicted"/>
<sequence>MEGLYDRIVGVKRQNDVKDTRQSRSPSKSISKPERTQNSDRISQMLNVNIASNDRPQFN</sequence>
<feature type="compositionally biased region" description="Basic and acidic residues" evidence="1">
    <location>
        <begin position="13"/>
        <end position="22"/>
    </location>
</feature>
<accession>A0AAN8RYF8</accession>
<evidence type="ECO:0000313" key="3">
    <source>
        <dbReference type="Proteomes" id="UP001307849"/>
    </source>
</evidence>
<dbReference type="Proteomes" id="UP001307849">
    <property type="component" value="Unassembled WGS sequence"/>
</dbReference>
<evidence type="ECO:0000256" key="1">
    <source>
        <dbReference type="SAM" id="MobiDB-lite"/>
    </source>
</evidence>
<evidence type="ECO:0000313" key="2">
    <source>
        <dbReference type="EMBL" id="KAK6516094.1"/>
    </source>
</evidence>
<comment type="caution">
    <text evidence="2">The sequence shown here is derived from an EMBL/GenBank/DDBJ whole genome shotgun (WGS) entry which is preliminary data.</text>
</comment>
<protein>
    <submittedName>
        <fullName evidence="2">Uncharacterized protein</fullName>
    </submittedName>
</protein>
<name>A0AAN8RYF8_9PEZI</name>
<organism evidence="2 3">
    <name type="scientific">Arthrobotrys conoides</name>
    <dbReference type="NCBI Taxonomy" id="74498"/>
    <lineage>
        <taxon>Eukaryota</taxon>
        <taxon>Fungi</taxon>
        <taxon>Dikarya</taxon>
        <taxon>Ascomycota</taxon>
        <taxon>Pezizomycotina</taxon>
        <taxon>Orbiliomycetes</taxon>
        <taxon>Orbiliales</taxon>
        <taxon>Orbiliaceae</taxon>
        <taxon>Arthrobotrys</taxon>
    </lineage>
</organism>
<reference evidence="2 3" key="1">
    <citation type="submission" date="2019-10" db="EMBL/GenBank/DDBJ databases">
        <authorList>
            <person name="Palmer J.M."/>
        </authorList>
    </citation>
    <scope>NUCLEOTIDE SEQUENCE [LARGE SCALE GENOMIC DNA]</scope>
    <source>
        <strain evidence="2 3">TWF506</strain>
    </source>
</reference>
<feature type="region of interest" description="Disordered" evidence="1">
    <location>
        <begin position="1"/>
        <end position="59"/>
    </location>
</feature>
<feature type="compositionally biased region" description="Polar residues" evidence="1">
    <location>
        <begin position="39"/>
        <end position="59"/>
    </location>
</feature>